<feature type="region of interest" description="Disordered" evidence="2">
    <location>
        <begin position="1"/>
        <end position="27"/>
    </location>
</feature>
<evidence type="ECO:0000313" key="5">
    <source>
        <dbReference type="Proteomes" id="UP000717696"/>
    </source>
</evidence>
<comment type="caution">
    <text evidence="4">The sequence shown here is derived from an EMBL/GenBank/DDBJ whole genome shotgun (WGS) entry which is preliminary data.</text>
</comment>
<organism evidence="4 5">
    <name type="scientific">Dactylonectria estremocensis</name>
    <dbReference type="NCBI Taxonomy" id="1079267"/>
    <lineage>
        <taxon>Eukaryota</taxon>
        <taxon>Fungi</taxon>
        <taxon>Dikarya</taxon>
        <taxon>Ascomycota</taxon>
        <taxon>Pezizomycotina</taxon>
        <taxon>Sordariomycetes</taxon>
        <taxon>Hypocreomycetidae</taxon>
        <taxon>Hypocreales</taxon>
        <taxon>Nectriaceae</taxon>
        <taxon>Dactylonectria</taxon>
    </lineage>
</organism>
<dbReference type="Proteomes" id="UP000717696">
    <property type="component" value="Unassembled WGS sequence"/>
</dbReference>
<keyword evidence="5" id="KW-1185">Reference proteome</keyword>
<name>A0A9P9I6X1_9HYPO</name>
<proteinExistence type="predicted"/>
<feature type="domain" description="Nephrocystin 3-like N-terminal" evidence="3">
    <location>
        <begin position="36"/>
        <end position="199"/>
    </location>
</feature>
<dbReference type="Pfam" id="PF24883">
    <property type="entry name" value="NPHP3_N"/>
    <property type="match status" value="1"/>
</dbReference>
<dbReference type="Gene3D" id="3.40.50.300">
    <property type="entry name" value="P-loop containing nucleotide triphosphate hydrolases"/>
    <property type="match status" value="1"/>
</dbReference>
<keyword evidence="1" id="KW-0677">Repeat</keyword>
<sequence>KPRLDVKSTPGYSVATLPTNSTTTPSRRGWTAPAGWILDQPTFLRWLSLDVPAGTAKLLWINGPARFGKTILCARVVEHLSSTLERPVAHLFFSSDFESRKDPFVAMRSWISQILSRHADAFGLACQRWEAEQGQVATPATVVKLIRELLQAVPGCTLVADGLDECTELENSSVSVATFLETVKKAAADTTTRTLIVSRDEPEIRHALTDNTRAEFIEYKRSPEDVRADTASYSKSIVDRKLFNISEAIKRCLGVTKAIEQRMKGSASENADKDKRDAHSFDATMVITM</sequence>
<dbReference type="OrthoDB" id="539213at2759"/>
<dbReference type="PANTHER" id="PTHR10039">
    <property type="entry name" value="AMELOGENIN"/>
    <property type="match status" value="1"/>
</dbReference>
<feature type="compositionally biased region" description="Polar residues" evidence="2">
    <location>
        <begin position="16"/>
        <end position="26"/>
    </location>
</feature>
<evidence type="ECO:0000256" key="1">
    <source>
        <dbReference type="ARBA" id="ARBA00022737"/>
    </source>
</evidence>
<reference evidence="4" key="1">
    <citation type="journal article" date="2021" name="Nat. Commun.">
        <title>Genetic determinants of endophytism in the Arabidopsis root mycobiome.</title>
        <authorList>
            <person name="Mesny F."/>
            <person name="Miyauchi S."/>
            <person name="Thiergart T."/>
            <person name="Pickel B."/>
            <person name="Atanasova L."/>
            <person name="Karlsson M."/>
            <person name="Huettel B."/>
            <person name="Barry K.W."/>
            <person name="Haridas S."/>
            <person name="Chen C."/>
            <person name="Bauer D."/>
            <person name="Andreopoulos W."/>
            <person name="Pangilinan J."/>
            <person name="LaButti K."/>
            <person name="Riley R."/>
            <person name="Lipzen A."/>
            <person name="Clum A."/>
            <person name="Drula E."/>
            <person name="Henrissat B."/>
            <person name="Kohler A."/>
            <person name="Grigoriev I.V."/>
            <person name="Martin F.M."/>
            <person name="Hacquard S."/>
        </authorList>
    </citation>
    <scope>NUCLEOTIDE SEQUENCE</scope>
    <source>
        <strain evidence="4">MPI-CAGE-AT-0021</strain>
    </source>
</reference>
<dbReference type="SUPFAM" id="SSF52540">
    <property type="entry name" value="P-loop containing nucleoside triphosphate hydrolases"/>
    <property type="match status" value="1"/>
</dbReference>
<dbReference type="InterPro" id="IPR027417">
    <property type="entry name" value="P-loop_NTPase"/>
</dbReference>
<feature type="non-terminal residue" evidence="4">
    <location>
        <position position="1"/>
    </location>
</feature>
<dbReference type="EMBL" id="JAGMUU010000088">
    <property type="protein sequence ID" value="KAH7108724.1"/>
    <property type="molecule type" value="Genomic_DNA"/>
</dbReference>
<dbReference type="InterPro" id="IPR056884">
    <property type="entry name" value="NPHP3-like_N"/>
</dbReference>
<evidence type="ECO:0000259" key="3">
    <source>
        <dbReference type="Pfam" id="PF24883"/>
    </source>
</evidence>
<protein>
    <recommendedName>
        <fullName evidence="3">Nephrocystin 3-like N-terminal domain-containing protein</fullName>
    </recommendedName>
</protein>
<accession>A0A9P9I6X1</accession>
<dbReference type="AlphaFoldDB" id="A0A9P9I6X1"/>
<evidence type="ECO:0000313" key="4">
    <source>
        <dbReference type="EMBL" id="KAH7108724.1"/>
    </source>
</evidence>
<gene>
    <name evidence="4" type="ORF">B0J13DRAFT_579584</name>
</gene>
<evidence type="ECO:0000256" key="2">
    <source>
        <dbReference type="SAM" id="MobiDB-lite"/>
    </source>
</evidence>